<keyword evidence="2" id="KW-1185">Reference proteome</keyword>
<proteinExistence type="predicted"/>
<comment type="caution">
    <text evidence="1">The sequence shown here is derived from an EMBL/GenBank/DDBJ whole genome shotgun (WGS) entry which is preliminary data.</text>
</comment>
<organism evidence="1 2">
    <name type="scientific">Brachionus plicatilis</name>
    <name type="common">Marine rotifer</name>
    <name type="synonym">Brachionus muelleri</name>
    <dbReference type="NCBI Taxonomy" id="10195"/>
    <lineage>
        <taxon>Eukaryota</taxon>
        <taxon>Metazoa</taxon>
        <taxon>Spiralia</taxon>
        <taxon>Gnathifera</taxon>
        <taxon>Rotifera</taxon>
        <taxon>Eurotatoria</taxon>
        <taxon>Monogononta</taxon>
        <taxon>Pseudotrocha</taxon>
        <taxon>Ploima</taxon>
        <taxon>Brachionidae</taxon>
        <taxon>Brachionus</taxon>
    </lineage>
</organism>
<name>A0A3M7SER4_BRAPC</name>
<protein>
    <submittedName>
        <fullName evidence="1">Uncharacterized protein</fullName>
    </submittedName>
</protein>
<dbReference type="EMBL" id="REGN01001505">
    <property type="protein sequence ID" value="RNA34271.1"/>
    <property type="molecule type" value="Genomic_DNA"/>
</dbReference>
<reference evidence="1 2" key="1">
    <citation type="journal article" date="2018" name="Sci. Rep.">
        <title>Genomic signatures of local adaptation to the degree of environmental predictability in rotifers.</title>
        <authorList>
            <person name="Franch-Gras L."/>
            <person name="Hahn C."/>
            <person name="Garcia-Roger E.M."/>
            <person name="Carmona M.J."/>
            <person name="Serra M."/>
            <person name="Gomez A."/>
        </authorList>
    </citation>
    <scope>NUCLEOTIDE SEQUENCE [LARGE SCALE GENOMIC DNA]</scope>
    <source>
        <strain evidence="1">HYR1</strain>
    </source>
</reference>
<evidence type="ECO:0000313" key="2">
    <source>
        <dbReference type="Proteomes" id="UP000276133"/>
    </source>
</evidence>
<sequence length="88" mass="9746">MYRIKSKKESIFDTDSLTIQSLRTSRTWTENVSSINPYSSKDPPLSKQCPSAQDFGAAVPEYHLSPIYPTPGSLCALKLLPGPKPKSF</sequence>
<evidence type="ECO:0000313" key="1">
    <source>
        <dbReference type="EMBL" id="RNA34271.1"/>
    </source>
</evidence>
<accession>A0A3M7SER4</accession>
<dbReference type="Proteomes" id="UP000276133">
    <property type="component" value="Unassembled WGS sequence"/>
</dbReference>
<dbReference type="AlphaFoldDB" id="A0A3M7SER4"/>
<gene>
    <name evidence="1" type="ORF">BpHYR1_022129</name>
</gene>